<dbReference type="InterPro" id="IPR015943">
    <property type="entry name" value="WD40/YVTN_repeat-like_dom_sf"/>
</dbReference>
<feature type="region of interest" description="Disordered" evidence="1">
    <location>
        <begin position="1008"/>
        <end position="1053"/>
    </location>
</feature>
<evidence type="ECO:0000313" key="2">
    <source>
        <dbReference type="EMBL" id="GHI13423.1"/>
    </source>
</evidence>
<dbReference type="GeneID" id="86953101"/>
<dbReference type="EMBL" id="BNDV01000008">
    <property type="protein sequence ID" value="GHI13423.1"/>
    <property type="molecule type" value="Genomic_DNA"/>
</dbReference>
<evidence type="ECO:0000313" key="3">
    <source>
        <dbReference type="Proteomes" id="UP000660554"/>
    </source>
</evidence>
<dbReference type="Gene3D" id="2.130.10.10">
    <property type="entry name" value="YVTN repeat-like/Quinoprotein amine dehydrogenase"/>
    <property type="match status" value="3"/>
</dbReference>
<protein>
    <recommendedName>
        <fullName evidence="4">WD40 repeat protein</fullName>
    </recommendedName>
</protein>
<accession>A0ABQ3NKX0</accession>
<evidence type="ECO:0000256" key="1">
    <source>
        <dbReference type="SAM" id="MobiDB-lite"/>
    </source>
</evidence>
<reference evidence="3" key="1">
    <citation type="submission" date="2020-09" db="EMBL/GenBank/DDBJ databases">
        <title>Whole genome shotgun sequence of Streptomyces cinnamonensis NBRC 15873.</title>
        <authorList>
            <person name="Komaki H."/>
            <person name="Tamura T."/>
        </authorList>
    </citation>
    <scope>NUCLEOTIDE SEQUENCE [LARGE SCALE GENOMIC DNA]</scope>
    <source>
        <strain evidence="3">NBRC 15873</strain>
    </source>
</reference>
<feature type="region of interest" description="Disordered" evidence="1">
    <location>
        <begin position="1071"/>
        <end position="1097"/>
    </location>
</feature>
<feature type="compositionally biased region" description="Polar residues" evidence="1">
    <location>
        <begin position="1015"/>
        <end position="1025"/>
    </location>
</feature>
<evidence type="ECO:0008006" key="4">
    <source>
        <dbReference type="Google" id="ProtNLM"/>
    </source>
</evidence>
<keyword evidence="3" id="KW-1185">Reference proteome</keyword>
<proteinExistence type="predicted"/>
<gene>
    <name evidence="2" type="ORF">Scinn_28860</name>
</gene>
<name>A0ABQ3NKX0_STRVG</name>
<dbReference type="RefSeq" id="WP_191870007.1">
    <property type="nucleotide sequence ID" value="NZ_BMRU01000051.1"/>
</dbReference>
<dbReference type="InterPro" id="IPR011047">
    <property type="entry name" value="Quinoprotein_ADH-like_sf"/>
</dbReference>
<dbReference type="Proteomes" id="UP000660554">
    <property type="component" value="Unassembled WGS sequence"/>
</dbReference>
<comment type="caution">
    <text evidence="2">The sequence shown here is derived from an EMBL/GenBank/DDBJ whole genome shotgun (WGS) entry which is preliminary data.</text>
</comment>
<sequence length="1284" mass="132902">MTALKDLAATAVGRGRGRRKIIEALDAALAAEELPPAAMGDLDTGLSEDHGALVAWLSHLVARGDREALHLLYTGEESPFHDALYVEDDTAPAGTDELKPSPALTAALRGASGLPVFDPTAPQRVLDPARVQAALALDLVDPQPDEGRPAAALAWYRNAGATPDLPTGPWTPAGLAHGDERLRRALERLVAAAGGEAHTGPVLAAALALCRLALGRLPGTARNPVAVRVLFDAGGVGGAGRLSLTLLPGGPRALVPDPETMPLFTADDRFTAAMARAWNAAGKELSGTVLWSLQGTALARGNGVARHPSLHRIAGPSLGAAFAVLLTETARVRQPSLRKGHVGRWAVTLGRRSALSSRVRPRNSVTADVTDDGELVSVTGFRAKLAAAHDYGVVVVAESDGREARGAAGELPGIRQQIVAVPDVAKAARKARALSWKVIGLQLLAIMLATAVGFGTFAAVQAGRTEEEKRQKQARALLNDATAVQDSDPALALRLALSAHRMSPNEASRNSLLRILLETRYRGEVAPVPGTPGPKAVAWTNGGRTLLTRDGDRITVRDAAKRTTVASLPVPAGAKVREPQRELPPVLLALNPAGGAVLIGTADHRAELWSFEDPAHPRKLAALPGNGQVLQAAVGGDGRTLAVLGPPTPLGPPGSGGSVSPEALTVYDVGNPAEPRATGQLAAYPSTSGNEVVDLAVNRSGNRVAVTDGRKTGVHDTRAASLPAVVTIAATGRTNPLTDVAFDAREDGLLYTATTRPNEVAPGNQFIDVWSFGPERGSDGYRKEASLRGASQVVTGPRGGAVALEDTGALLLYTETVLRMTTGRAQRGGAEDGALFAFSPDGNTLTVPADGGTLRFWDVSDRAASPAATPLTQFREAAFAARASVLAVSQRIEGTIRGEMETVLLDTASGPPFKRLATLPDPADLMGIDRDATRLAVLRDGEISLWDVKDRAHPRRLKAEFPLTQDTAAGAGGVTSLLVGPGGTTVVAVREGSAETLVWRVDADGDHAAPARPLTGSTAAPTQESLPPIEPMDDITPGDAEEPAATVSGGWTPGNIPGDGAWPEEYADVEPQSAPRTVADATPAPGSDVPGGAALSPDGRTLVVTDGPKRLAVWDVTDPAKARVTRTIDVPAGGGGPLLFSEDGDVVRSGRLGWRLTGSGEAEAVGELPLPKGAESMDVLVEGSWGALAVTSGPKRFTTWYVRAGMEPVALGTDAFPEVPHAFALPPGRLVLGYTGLLVRDVSHVVRTAADPQAAACAATGGGLTRDELEAHAAGATWYPACPA</sequence>
<dbReference type="SUPFAM" id="SSF50998">
    <property type="entry name" value="Quinoprotein alcohol dehydrogenase-like"/>
    <property type="match status" value="1"/>
</dbReference>
<organism evidence="2 3">
    <name type="scientific">Streptomyces virginiae</name>
    <name type="common">Streptomyces cinnamonensis</name>
    <dbReference type="NCBI Taxonomy" id="1961"/>
    <lineage>
        <taxon>Bacteria</taxon>
        <taxon>Bacillati</taxon>
        <taxon>Actinomycetota</taxon>
        <taxon>Actinomycetes</taxon>
        <taxon>Kitasatosporales</taxon>
        <taxon>Streptomycetaceae</taxon>
        <taxon>Streptomyces</taxon>
    </lineage>
</organism>